<organism evidence="5 6">
    <name type="scientific">Bacteroides pectinophilus CAG:437</name>
    <dbReference type="NCBI Taxonomy" id="1263051"/>
    <lineage>
        <taxon>Bacteria</taxon>
        <taxon>Bacillati</taxon>
        <taxon>Bacillota</taxon>
        <taxon>Clostridia</taxon>
        <taxon>Eubacteriales</taxon>
    </lineage>
</organism>
<keyword evidence="2" id="KW-0808">Transferase</keyword>
<proteinExistence type="predicted"/>
<sequence length="185" mass="20790">MLALKAKVAGYVGKEPECVTMYCGADAAIQTICETFLNHDDELLVCSTTYMLYYKLPFRFGAKLAEAHSSDGVSTDLDALYNAITDKTKLVFICNHNNPTGTLVDNRKLDEFVEKLPPHVICVIDEAYYDWITEENYESARRFVNDRNNVIVLRTFSKIYGMAGLRVGYSVADKDITACLGCIRE</sequence>
<evidence type="ECO:0000256" key="2">
    <source>
        <dbReference type="ARBA" id="ARBA00022679"/>
    </source>
</evidence>
<dbReference type="SUPFAM" id="SSF53383">
    <property type="entry name" value="PLP-dependent transferases"/>
    <property type="match status" value="1"/>
</dbReference>
<protein>
    <recommendedName>
        <fullName evidence="4">Aminotransferase class I/classII large domain-containing protein</fullName>
    </recommendedName>
</protein>
<evidence type="ECO:0000259" key="4">
    <source>
        <dbReference type="Pfam" id="PF00155"/>
    </source>
</evidence>
<dbReference type="GO" id="GO:0030170">
    <property type="term" value="F:pyridoxal phosphate binding"/>
    <property type="evidence" value="ECO:0007669"/>
    <property type="project" value="InterPro"/>
</dbReference>
<dbReference type="PANTHER" id="PTHR43643">
    <property type="entry name" value="HISTIDINOL-PHOSPHATE AMINOTRANSFERASE 2"/>
    <property type="match status" value="1"/>
</dbReference>
<evidence type="ECO:0000313" key="6">
    <source>
        <dbReference type="Proteomes" id="UP000018141"/>
    </source>
</evidence>
<accession>R7A6I9</accession>
<dbReference type="PANTHER" id="PTHR43643:SF3">
    <property type="entry name" value="HISTIDINOL-PHOSPHATE AMINOTRANSFERASE"/>
    <property type="match status" value="1"/>
</dbReference>
<feature type="domain" description="Aminotransferase class I/classII large" evidence="4">
    <location>
        <begin position="3"/>
        <end position="180"/>
    </location>
</feature>
<dbReference type="InterPro" id="IPR015424">
    <property type="entry name" value="PyrdxlP-dep_Trfase"/>
</dbReference>
<reference evidence="5" key="1">
    <citation type="submission" date="2012-11" db="EMBL/GenBank/DDBJ databases">
        <title>Dependencies among metagenomic species, viruses, plasmids and units of genetic variation.</title>
        <authorList>
            <person name="Nielsen H.B."/>
            <person name="Almeida M."/>
            <person name="Juncker A.S."/>
            <person name="Rasmussen S."/>
            <person name="Li J."/>
            <person name="Sunagawa S."/>
            <person name="Plichta D."/>
            <person name="Gautier L."/>
            <person name="Le Chatelier E."/>
            <person name="Peletier E."/>
            <person name="Bonde I."/>
            <person name="Nielsen T."/>
            <person name="Manichanh C."/>
            <person name="Arumugam M."/>
            <person name="Batto J."/>
            <person name="Santos M.B.Q.D."/>
            <person name="Blom N."/>
            <person name="Borruel N."/>
            <person name="Burgdorf K.S."/>
            <person name="Boumezbeur F."/>
            <person name="Casellas F."/>
            <person name="Dore J."/>
            <person name="Guarner F."/>
            <person name="Hansen T."/>
            <person name="Hildebrand F."/>
            <person name="Kaas R.S."/>
            <person name="Kennedy S."/>
            <person name="Kristiansen K."/>
            <person name="Kultima J.R."/>
            <person name="Leonard P."/>
            <person name="Levenez F."/>
            <person name="Lund O."/>
            <person name="Moumen B."/>
            <person name="Le Paslier D."/>
            <person name="Pons N."/>
            <person name="Pedersen O."/>
            <person name="Prifti E."/>
            <person name="Qin J."/>
            <person name="Raes J."/>
            <person name="Tap J."/>
            <person name="Tims S."/>
            <person name="Ussery D.W."/>
            <person name="Yamada T."/>
            <person name="MetaHit consortium"/>
            <person name="Renault P."/>
            <person name="Sicheritz-Ponten T."/>
            <person name="Bork P."/>
            <person name="Wang J."/>
            <person name="Brunak S."/>
            <person name="Ehrlich S.D."/>
        </authorList>
    </citation>
    <scope>NUCLEOTIDE SEQUENCE [LARGE SCALE GENOMIC DNA]</scope>
</reference>
<comment type="caution">
    <text evidence="5">The sequence shown here is derived from an EMBL/GenBank/DDBJ whole genome shotgun (WGS) entry which is preliminary data.</text>
</comment>
<evidence type="ECO:0000256" key="3">
    <source>
        <dbReference type="ARBA" id="ARBA00022898"/>
    </source>
</evidence>
<dbReference type="InterPro" id="IPR004839">
    <property type="entry name" value="Aminotransferase_I/II_large"/>
</dbReference>
<keyword evidence="1" id="KW-0032">Aminotransferase</keyword>
<evidence type="ECO:0000313" key="5">
    <source>
        <dbReference type="EMBL" id="CDD56413.1"/>
    </source>
</evidence>
<dbReference type="GO" id="GO:0008483">
    <property type="term" value="F:transaminase activity"/>
    <property type="evidence" value="ECO:0007669"/>
    <property type="project" value="UniProtKB-KW"/>
</dbReference>
<gene>
    <name evidence="5" type="ORF">BN656_00971</name>
</gene>
<dbReference type="EMBL" id="CBHH010000033">
    <property type="protein sequence ID" value="CDD56413.1"/>
    <property type="molecule type" value="Genomic_DNA"/>
</dbReference>
<dbReference type="AlphaFoldDB" id="R7A6I9"/>
<dbReference type="Gene3D" id="3.40.640.10">
    <property type="entry name" value="Type I PLP-dependent aspartate aminotransferase-like (Major domain)"/>
    <property type="match status" value="1"/>
</dbReference>
<name>R7A6I9_9FIRM</name>
<dbReference type="Proteomes" id="UP000018141">
    <property type="component" value="Unassembled WGS sequence"/>
</dbReference>
<keyword evidence="3" id="KW-0663">Pyridoxal phosphate</keyword>
<dbReference type="InterPro" id="IPR050106">
    <property type="entry name" value="HistidinolP_aminotransfase"/>
</dbReference>
<dbReference type="InterPro" id="IPR015421">
    <property type="entry name" value="PyrdxlP-dep_Trfase_major"/>
</dbReference>
<evidence type="ECO:0000256" key="1">
    <source>
        <dbReference type="ARBA" id="ARBA00022576"/>
    </source>
</evidence>
<dbReference type="CDD" id="cd00609">
    <property type="entry name" value="AAT_like"/>
    <property type="match status" value="1"/>
</dbReference>
<dbReference type="Pfam" id="PF00155">
    <property type="entry name" value="Aminotran_1_2"/>
    <property type="match status" value="1"/>
</dbReference>